<gene>
    <name evidence="1" type="ORF">DXT99_19060</name>
</gene>
<proteinExistence type="predicted"/>
<accession>A0A3D8L8A3</accession>
<keyword evidence="2" id="KW-1185">Reference proteome</keyword>
<reference evidence="2" key="1">
    <citation type="submission" date="2018-08" db="EMBL/GenBank/DDBJ databases">
        <authorList>
            <person name="Liu Z.-W."/>
            <person name="Du Z.-J."/>
        </authorList>
    </citation>
    <scope>NUCLEOTIDE SEQUENCE [LARGE SCALE GENOMIC DNA]</scope>
    <source>
        <strain evidence="2">H4X</strain>
    </source>
</reference>
<name>A0A3D8L8A3_9BACT</name>
<comment type="caution">
    <text evidence="1">The sequence shown here is derived from an EMBL/GenBank/DDBJ whole genome shotgun (WGS) entry which is preliminary data.</text>
</comment>
<sequence length="93" mass="10579">MENQGSQEAVMQRLGISLSKGQSAELYHKLCNFLVAKDTYAYIDLLRIKNELLVSGVSHRKCDYMTMGILLEKLESEYPLIISAVTYVVKYKS</sequence>
<protein>
    <submittedName>
        <fullName evidence="1">Uncharacterized protein</fullName>
    </submittedName>
</protein>
<dbReference type="Proteomes" id="UP000256708">
    <property type="component" value="Unassembled WGS sequence"/>
</dbReference>
<dbReference type="AlphaFoldDB" id="A0A3D8L8A3"/>
<organism evidence="1 2">
    <name type="scientific">Pontibacter diazotrophicus</name>
    <dbReference type="NCBI Taxonomy" id="1400979"/>
    <lineage>
        <taxon>Bacteria</taxon>
        <taxon>Pseudomonadati</taxon>
        <taxon>Bacteroidota</taxon>
        <taxon>Cytophagia</taxon>
        <taxon>Cytophagales</taxon>
        <taxon>Hymenobacteraceae</taxon>
        <taxon>Pontibacter</taxon>
    </lineage>
</organism>
<evidence type="ECO:0000313" key="2">
    <source>
        <dbReference type="Proteomes" id="UP000256708"/>
    </source>
</evidence>
<evidence type="ECO:0000313" key="1">
    <source>
        <dbReference type="EMBL" id="RDV13635.1"/>
    </source>
</evidence>
<dbReference type="EMBL" id="QRGR01000022">
    <property type="protein sequence ID" value="RDV13635.1"/>
    <property type="molecule type" value="Genomic_DNA"/>
</dbReference>